<dbReference type="Pfam" id="PF00300">
    <property type="entry name" value="His_Phos_1"/>
    <property type="match status" value="1"/>
</dbReference>
<dbReference type="PANTHER" id="PTHR20935">
    <property type="entry name" value="PHOSPHOGLYCERATE MUTASE-RELATED"/>
    <property type="match status" value="1"/>
</dbReference>
<keyword evidence="3" id="KW-1185">Reference proteome</keyword>
<dbReference type="AlphaFoldDB" id="A0A222FM42"/>
<accession>A0A222FM42</accession>
<dbReference type="EMBL" id="CP022530">
    <property type="protein sequence ID" value="ASP39742.1"/>
    <property type="molecule type" value="Genomic_DNA"/>
</dbReference>
<evidence type="ECO:0000256" key="1">
    <source>
        <dbReference type="ARBA" id="ARBA00022801"/>
    </source>
</evidence>
<proteinExistence type="predicted"/>
<dbReference type="InterPro" id="IPR029033">
    <property type="entry name" value="His_PPase_superfam"/>
</dbReference>
<dbReference type="NCBIfam" id="TIGR00249">
    <property type="entry name" value="sixA"/>
    <property type="match status" value="1"/>
</dbReference>
<dbReference type="SUPFAM" id="SSF53254">
    <property type="entry name" value="Phosphoglycerate mutase-like"/>
    <property type="match status" value="1"/>
</dbReference>
<reference evidence="2 3" key="1">
    <citation type="submission" date="2017-07" db="EMBL/GenBank/DDBJ databases">
        <title>Annotated genome sequence of Bacterioplanes sanyensis isolated from Red Sea.</title>
        <authorList>
            <person name="Rehman Z.U."/>
        </authorList>
    </citation>
    <scope>NUCLEOTIDE SEQUENCE [LARGE SCALE GENOMIC DNA]</scope>
    <source>
        <strain evidence="2 3">NV9</strain>
    </source>
</reference>
<evidence type="ECO:0000313" key="3">
    <source>
        <dbReference type="Proteomes" id="UP000202440"/>
    </source>
</evidence>
<dbReference type="InterPro" id="IPR004449">
    <property type="entry name" value="SixA"/>
</dbReference>
<sequence>MKLCIVRHGLAVTGADSDEQRPLREEGVQQAQRAGQWLESLGLESPQLMVSPYLRTQQTAQAINESLGSTIDTMNALVPSSAPESVVEQLLAVKQDTVLVSHLPLVGRLAALLVEGQVFDQPWSPAECWLLEGDIAAAACMSVRDIWYPELAQAS</sequence>
<organism evidence="2 3">
    <name type="scientific">Bacterioplanes sanyensis</name>
    <dbReference type="NCBI Taxonomy" id="1249553"/>
    <lineage>
        <taxon>Bacteria</taxon>
        <taxon>Pseudomonadati</taxon>
        <taxon>Pseudomonadota</taxon>
        <taxon>Gammaproteobacteria</taxon>
        <taxon>Oceanospirillales</taxon>
        <taxon>Oceanospirillaceae</taxon>
        <taxon>Bacterioplanes</taxon>
    </lineage>
</organism>
<keyword evidence="1" id="KW-0378">Hydrolase</keyword>
<protein>
    <submittedName>
        <fullName evidence="2">Phosphohistidine phosphatase SixA</fullName>
    </submittedName>
</protein>
<name>A0A222FM42_9GAMM</name>
<dbReference type="Gene3D" id="3.40.50.1240">
    <property type="entry name" value="Phosphoglycerate mutase-like"/>
    <property type="match status" value="1"/>
</dbReference>
<gene>
    <name evidence="2" type="primary">sixA</name>
    <name evidence="2" type="ORF">CHH28_14140</name>
</gene>
<dbReference type="GO" id="GO:0005737">
    <property type="term" value="C:cytoplasm"/>
    <property type="evidence" value="ECO:0007669"/>
    <property type="project" value="InterPro"/>
</dbReference>
<dbReference type="InterPro" id="IPR051021">
    <property type="entry name" value="Mito_Ser/Thr_phosphatase"/>
</dbReference>
<dbReference type="Proteomes" id="UP000202440">
    <property type="component" value="Chromosome"/>
</dbReference>
<dbReference type="RefSeq" id="WP_094060917.1">
    <property type="nucleotide sequence ID" value="NZ_CP022530.1"/>
</dbReference>
<dbReference type="OrthoDB" id="280692at2"/>
<dbReference type="CDD" id="cd07067">
    <property type="entry name" value="HP_PGM_like"/>
    <property type="match status" value="1"/>
</dbReference>
<dbReference type="KEGG" id="bsan:CHH28_14140"/>
<dbReference type="SMART" id="SM00855">
    <property type="entry name" value="PGAM"/>
    <property type="match status" value="1"/>
</dbReference>
<dbReference type="InterPro" id="IPR013078">
    <property type="entry name" value="His_Pase_superF_clade-1"/>
</dbReference>
<evidence type="ECO:0000313" key="2">
    <source>
        <dbReference type="EMBL" id="ASP39742.1"/>
    </source>
</evidence>
<dbReference type="GO" id="GO:0101006">
    <property type="term" value="F:protein histidine phosphatase activity"/>
    <property type="evidence" value="ECO:0007669"/>
    <property type="project" value="InterPro"/>
</dbReference>